<accession>A0A6M3INR3</accession>
<dbReference type="Gene3D" id="3.40.50.10320">
    <property type="entry name" value="LmbE-like"/>
    <property type="match status" value="1"/>
</dbReference>
<dbReference type="InterPro" id="IPR024078">
    <property type="entry name" value="LmbE-like_dom_sf"/>
</dbReference>
<reference evidence="1" key="1">
    <citation type="submission" date="2020-03" db="EMBL/GenBank/DDBJ databases">
        <title>The deep terrestrial virosphere.</title>
        <authorList>
            <person name="Holmfeldt K."/>
            <person name="Nilsson E."/>
            <person name="Simone D."/>
            <person name="Lopez-Fernandez M."/>
            <person name="Wu X."/>
            <person name="de Brujin I."/>
            <person name="Lundin D."/>
            <person name="Andersson A."/>
            <person name="Bertilsson S."/>
            <person name="Dopson M."/>
        </authorList>
    </citation>
    <scope>NUCLEOTIDE SEQUENCE</scope>
    <source>
        <strain evidence="1">MM415B01334</strain>
    </source>
</reference>
<protein>
    <submittedName>
        <fullName evidence="1">Putative N-acetylglucosaminylphosphatidylinositol de-N-acetylase</fullName>
    </submittedName>
</protein>
<gene>
    <name evidence="1" type="ORF">MM415B01334_0007</name>
</gene>
<dbReference type="InterPro" id="IPR003737">
    <property type="entry name" value="GlcNAc_PI_deacetylase-related"/>
</dbReference>
<dbReference type="AlphaFoldDB" id="A0A6M3INR3"/>
<sequence length="214" mass="23674">MIFPPFSRALVLAAHTDDEFGCAGTIAHLVARNVVVHYHALSGCEESVPAGFPRNVLRLESAECLGGLGVPAARRAVHGFHVRHFPRDRQAILEMFVRLRATIGPAVVFCPCSDDCHQDHQVVHQEAVRAFRGSTILGYELPQNLRSFTNAAFVALGRNDMRAKLRALRAYRSQAGKAYATRRFLLSLAHTRGVQAGVRYAEAFEVIRLMVRGD</sequence>
<dbReference type="Pfam" id="PF02585">
    <property type="entry name" value="PIG-L"/>
    <property type="match status" value="1"/>
</dbReference>
<dbReference type="SUPFAM" id="SSF102588">
    <property type="entry name" value="LmbE-like"/>
    <property type="match status" value="1"/>
</dbReference>
<name>A0A6M3INR3_9ZZZZ</name>
<organism evidence="1">
    <name type="scientific">viral metagenome</name>
    <dbReference type="NCBI Taxonomy" id="1070528"/>
    <lineage>
        <taxon>unclassified sequences</taxon>
        <taxon>metagenomes</taxon>
        <taxon>organismal metagenomes</taxon>
    </lineage>
</organism>
<dbReference type="EMBL" id="MT141357">
    <property type="protein sequence ID" value="QJA59159.1"/>
    <property type="molecule type" value="Genomic_DNA"/>
</dbReference>
<proteinExistence type="predicted"/>
<evidence type="ECO:0000313" key="1">
    <source>
        <dbReference type="EMBL" id="QJA59159.1"/>
    </source>
</evidence>